<evidence type="ECO:0000313" key="2">
    <source>
        <dbReference type="Proteomes" id="UP000807504"/>
    </source>
</evidence>
<organism evidence="1 2">
    <name type="scientific">Argiope bruennichi</name>
    <name type="common">Wasp spider</name>
    <name type="synonym">Aranea bruennichi</name>
    <dbReference type="NCBI Taxonomy" id="94029"/>
    <lineage>
        <taxon>Eukaryota</taxon>
        <taxon>Metazoa</taxon>
        <taxon>Ecdysozoa</taxon>
        <taxon>Arthropoda</taxon>
        <taxon>Chelicerata</taxon>
        <taxon>Arachnida</taxon>
        <taxon>Araneae</taxon>
        <taxon>Araneomorphae</taxon>
        <taxon>Entelegynae</taxon>
        <taxon>Araneoidea</taxon>
        <taxon>Araneidae</taxon>
        <taxon>Argiope</taxon>
    </lineage>
</organism>
<dbReference type="EMBL" id="JABXBU010000011">
    <property type="protein sequence ID" value="KAF8790446.1"/>
    <property type="molecule type" value="Genomic_DNA"/>
</dbReference>
<sequence length="173" mass="20531">MANPCLFKLRANILHMRFQQCCCIEELGENDVRAHNRAWVANKNLSSYEQNLEKNSKVKGEKIWAAINAAQGYDTKISKIRISYDGRESMKLSYLCEFSDYYEKKRKLGKLVMPIEEEKKRKKRRRYNTRQSVRLSVCSQCSIRLASQQSKVNLVRLQRVFLRQTRYSVYAYR</sequence>
<gene>
    <name evidence="1" type="ORF">HNY73_005465</name>
</gene>
<protein>
    <submittedName>
        <fullName evidence="1">Uncharacterized protein</fullName>
    </submittedName>
</protein>
<accession>A0A8T0FHJ2</accession>
<dbReference type="Proteomes" id="UP000807504">
    <property type="component" value="Unassembled WGS sequence"/>
</dbReference>
<dbReference type="AlphaFoldDB" id="A0A8T0FHJ2"/>
<reference evidence="1" key="1">
    <citation type="journal article" date="2020" name="bioRxiv">
        <title>Chromosome-level reference genome of the European wasp spider Argiope bruennichi: a resource for studies on range expansion and evolutionary adaptation.</title>
        <authorList>
            <person name="Sheffer M.M."/>
            <person name="Hoppe A."/>
            <person name="Krehenwinkel H."/>
            <person name="Uhl G."/>
            <person name="Kuss A.W."/>
            <person name="Jensen L."/>
            <person name="Jensen C."/>
            <person name="Gillespie R.G."/>
            <person name="Hoff K.J."/>
            <person name="Prost S."/>
        </authorList>
    </citation>
    <scope>NUCLEOTIDE SEQUENCE</scope>
</reference>
<keyword evidence="2" id="KW-1185">Reference proteome</keyword>
<comment type="caution">
    <text evidence="1">The sequence shown here is derived from an EMBL/GenBank/DDBJ whole genome shotgun (WGS) entry which is preliminary data.</text>
</comment>
<evidence type="ECO:0000313" key="1">
    <source>
        <dbReference type="EMBL" id="KAF8790446.1"/>
    </source>
</evidence>
<proteinExistence type="predicted"/>
<reference evidence="1" key="2">
    <citation type="submission" date="2020-06" db="EMBL/GenBank/DDBJ databases">
        <authorList>
            <person name="Sheffer M."/>
        </authorList>
    </citation>
    <scope>NUCLEOTIDE SEQUENCE</scope>
</reference>
<name>A0A8T0FHJ2_ARGBR</name>